<evidence type="ECO:0000313" key="3">
    <source>
        <dbReference type="EMBL" id="ETO12358.1"/>
    </source>
</evidence>
<proteinExistence type="predicted"/>
<comment type="caution">
    <text evidence="3">The sequence shown here is derived from an EMBL/GenBank/DDBJ whole genome shotgun (WGS) entry which is preliminary data.</text>
</comment>
<dbReference type="Proteomes" id="UP000023152">
    <property type="component" value="Unassembled WGS sequence"/>
</dbReference>
<feature type="compositionally biased region" description="Basic and acidic residues" evidence="1">
    <location>
        <begin position="50"/>
        <end position="63"/>
    </location>
</feature>
<feature type="domain" description="Serine/threonine-protein phosphatase 4 regulatory subunit 3-like central" evidence="2">
    <location>
        <begin position="93"/>
        <end position="258"/>
    </location>
</feature>
<sequence>GGESYLAIWTSSSSVNQNFFFSKKKKKEKSGLEELKTTTGSIDNDSPMAEQKEGGMDTTRAEPEISGSSEWHKEYKRRRINRPELYKAPNSALFRFLQELISRVKFLPDMSRITIYRNLLENDLLDCLSACIQSRQVLPTNEYSHIWLVVVETLYHLVSTPINLAEDIRAHISKHVRLKSPSLLDQLCRGLSAKAQMDSGLLDQMQYVLRLIMGMSHPLLMVERLHSPTLNQRKVIEYFFNKCLQCLIRPLRRRNRYKSRRRFSLLYNASDNNGPSTPGNNNNNNNNNNNKTPSNKNSIWNSPSHHSASGYTTDDQMSIRSCSTNMSFSLHHAEDASDPSGQPQNVANAQHLAEYMQSLECLRLQQKYVVQILIQCIEYHRDLMKRFEERFHVMKLVHGLVDLPTLQNDMYQNFPNVRMQF</sequence>
<organism evidence="3 4">
    <name type="scientific">Reticulomyxa filosa</name>
    <dbReference type="NCBI Taxonomy" id="46433"/>
    <lineage>
        <taxon>Eukaryota</taxon>
        <taxon>Sar</taxon>
        <taxon>Rhizaria</taxon>
        <taxon>Retaria</taxon>
        <taxon>Foraminifera</taxon>
        <taxon>Monothalamids</taxon>
        <taxon>Reticulomyxidae</taxon>
        <taxon>Reticulomyxa</taxon>
    </lineage>
</organism>
<feature type="non-terminal residue" evidence="3">
    <location>
        <position position="1"/>
    </location>
</feature>
<evidence type="ECO:0000256" key="1">
    <source>
        <dbReference type="SAM" id="MobiDB-lite"/>
    </source>
</evidence>
<accession>X6MEC5</accession>
<dbReference type="InterPro" id="IPR006887">
    <property type="entry name" value="P4R3-like_central_dom"/>
</dbReference>
<evidence type="ECO:0000259" key="2">
    <source>
        <dbReference type="Pfam" id="PF04802"/>
    </source>
</evidence>
<keyword evidence="4" id="KW-1185">Reference proteome</keyword>
<protein>
    <recommendedName>
        <fullName evidence="2">Serine/threonine-protein phosphatase 4 regulatory subunit 3-like central domain-containing protein</fullName>
    </recommendedName>
</protein>
<dbReference type="Pfam" id="PF04802">
    <property type="entry name" value="PP4R3"/>
    <property type="match status" value="1"/>
</dbReference>
<feature type="region of interest" description="Disordered" evidence="1">
    <location>
        <begin position="24"/>
        <end position="65"/>
    </location>
</feature>
<name>X6MEC5_RETFI</name>
<feature type="region of interest" description="Disordered" evidence="1">
    <location>
        <begin position="267"/>
        <end position="315"/>
    </location>
</feature>
<feature type="compositionally biased region" description="Polar residues" evidence="1">
    <location>
        <begin position="299"/>
        <end position="315"/>
    </location>
</feature>
<reference evidence="3 4" key="1">
    <citation type="journal article" date="2013" name="Curr. Biol.">
        <title>The Genome of the Foraminiferan Reticulomyxa filosa.</title>
        <authorList>
            <person name="Glockner G."/>
            <person name="Hulsmann N."/>
            <person name="Schleicher M."/>
            <person name="Noegel A.A."/>
            <person name="Eichinger L."/>
            <person name="Gallinger C."/>
            <person name="Pawlowski J."/>
            <person name="Sierra R."/>
            <person name="Euteneuer U."/>
            <person name="Pillet L."/>
            <person name="Moustafa A."/>
            <person name="Platzer M."/>
            <person name="Groth M."/>
            <person name="Szafranski K."/>
            <person name="Schliwa M."/>
        </authorList>
    </citation>
    <scope>NUCLEOTIDE SEQUENCE [LARGE SCALE GENOMIC DNA]</scope>
</reference>
<gene>
    <name evidence="3" type="ORF">RFI_25017</name>
</gene>
<dbReference type="AlphaFoldDB" id="X6MEC5"/>
<evidence type="ECO:0000313" key="4">
    <source>
        <dbReference type="Proteomes" id="UP000023152"/>
    </source>
</evidence>
<feature type="compositionally biased region" description="Low complexity" evidence="1">
    <location>
        <begin position="272"/>
        <end position="298"/>
    </location>
</feature>
<dbReference type="EMBL" id="ASPP01021489">
    <property type="protein sequence ID" value="ETO12358.1"/>
    <property type="molecule type" value="Genomic_DNA"/>
</dbReference>